<evidence type="ECO:0008006" key="2">
    <source>
        <dbReference type="Google" id="ProtNLM"/>
    </source>
</evidence>
<dbReference type="RefSeq" id="WP_344251937.1">
    <property type="nucleotide sequence ID" value="NZ_BAAAGQ010000005.1"/>
</dbReference>
<accession>A0ABQ3WIN4</accession>
<comment type="caution">
    <text evidence="1">The sequence shown here is derived from an EMBL/GenBank/DDBJ whole genome shotgun (WGS) entry which is preliminary data.</text>
</comment>
<reference evidence="1" key="1">
    <citation type="submission" date="2021-01" db="EMBL/GenBank/DDBJ databases">
        <title>Whole genome shotgun sequence of Actinoplanes capillaceus NBRC 16408.</title>
        <authorList>
            <person name="Komaki H."/>
            <person name="Tamura T."/>
        </authorList>
    </citation>
    <scope>NUCLEOTIDE SEQUENCE [LARGE SCALE GENOMIC DNA]</scope>
    <source>
        <strain evidence="1">NBRC 16408</strain>
    </source>
</reference>
<evidence type="ECO:0000313" key="1">
    <source>
        <dbReference type="EMBL" id="GID46101.1"/>
    </source>
</evidence>
<gene>
    <name evidence="1" type="ORF">Aca07nite_33760</name>
</gene>
<dbReference type="EMBL" id="BOMF01000066">
    <property type="protein sequence ID" value="GID46101.1"/>
    <property type="molecule type" value="Genomic_DNA"/>
</dbReference>
<name>A0ABQ3WIN4_9ACTN</name>
<protein>
    <recommendedName>
        <fullName evidence="2">Immunity protein 51</fullName>
    </recommendedName>
</protein>
<organism evidence="1">
    <name type="scientific">Actinoplanes campanulatus</name>
    <dbReference type="NCBI Taxonomy" id="113559"/>
    <lineage>
        <taxon>Bacteria</taxon>
        <taxon>Bacillati</taxon>
        <taxon>Actinomycetota</taxon>
        <taxon>Actinomycetes</taxon>
        <taxon>Micromonosporales</taxon>
        <taxon>Micromonosporaceae</taxon>
        <taxon>Actinoplanes</taxon>
    </lineage>
</organism>
<proteinExistence type="predicted"/>
<sequence length="111" mass="12203">MSFSLIWRYGASSSHAEIPDETLRELLAELDEQEDVEHGDVWLSEDATGWGIGVFAGDRGLVVLEDSEADGGSFHRTGVSREEAFALFRRAADGQMASIRAEPWRPGYGSD</sequence>